<comment type="subcellular location">
    <subcellularLocation>
        <location evidence="1">Nucleus</location>
        <location evidence="1">Cajal body</location>
    </subcellularLocation>
</comment>
<evidence type="ECO:0000256" key="4">
    <source>
        <dbReference type="ARBA" id="ARBA00041558"/>
    </source>
</evidence>
<sequence length="515" mass="55137">YWSILVHTGPYWFRVAASSRDNPVHLWDAFDGTLRGSFRAYSHLVGGHPGEEPVAPHSLAFTPDGSRLLGGFDGAVRLFPTARPGRHGQERRLQQGGQGQRGLIGCLAFSPTQPVFACGSYGRSLGLYALEGGGALALWPRLPAAPTHLRFSPDGNRLYAGGRKDHQILCWDLRRPERPLLGLERRVATNQRVTFDLDPTGRFLVSGDTEGFVTVWDTLAPPGPGDPPLLPPRLRFRALRDCVNGTSLHPGLPLLATASGQRLFPAPWGSDEEETDEDGPPPGGDNRLQLWWWGPDPPGDDGWDIPGDTGTGDADCHLPGDTGIVYDEWHLPGDTDCHPPGDTGTVDTNCHPLGDTGTVDADCHLPGDTGTMDADCHLPGDTGTVYDDCHLPGDTRTVYDDCYPPGDTGTVDADCHLPGDTGTVDSDCHLPGDTGTMDTDCHLPGDTRTMDADCHFPGDTGTVYDDCHPPGDTGTVDADCHLPGDTRTMDSDCHLPGDTRTMDADCHLPGDTGTV</sequence>
<protein>
    <recommendedName>
        <fullName evidence="3">Telomerase Cajal body protein 1</fullName>
    </recommendedName>
    <alternativeName>
        <fullName evidence="4">WD repeat-containing protein 79</fullName>
    </alternativeName>
</protein>
<dbReference type="InterPro" id="IPR001680">
    <property type="entry name" value="WD40_rpt"/>
</dbReference>
<feature type="region of interest" description="Disordered" evidence="6">
    <location>
        <begin position="263"/>
        <end position="287"/>
    </location>
</feature>
<comment type="caution">
    <text evidence="7">The sequence shown here is derived from an EMBL/GenBank/DDBJ whole genome shotgun (WGS) entry which is preliminary data.</text>
</comment>
<accession>A0AAN7MGX0</accession>
<feature type="non-terminal residue" evidence="7">
    <location>
        <position position="1"/>
    </location>
</feature>
<feature type="compositionally biased region" description="Acidic residues" evidence="6">
    <location>
        <begin position="270"/>
        <end position="279"/>
    </location>
</feature>
<dbReference type="Gene3D" id="2.130.10.10">
    <property type="entry name" value="YVTN repeat-like/Quinoprotein amine dehydrogenase"/>
    <property type="match status" value="2"/>
</dbReference>
<dbReference type="PANTHER" id="PTHR13211">
    <property type="entry name" value="TELOMERASE CAJAL BODY PROTEIN 1"/>
    <property type="match status" value="1"/>
</dbReference>
<evidence type="ECO:0000256" key="3">
    <source>
        <dbReference type="ARBA" id="ARBA00040657"/>
    </source>
</evidence>
<dbReference type="Pfam" id="PF00400">
    <property type="entry name" value="WD40"/>
    <property type="match status" value="2"/>
</dbReference>
<gene>
    <name evidence="7" type="ORF">QYF61_016673</name>
</gene>
<dbReference type="SUPFAM" id="SSF50978">
    <property type="entry name" value="WD40 repeat-like"/>
    <property type="match status" value="1"/>
</dbReference>
<evidence type="ECO:0000256" key="5">
    <source>
        <dbReference type="ARBA" id="ARBA00046543"/>
    </source>
</evidence>
<dbReference type="InterPro" id="IPR015943">
    <property type="entry name" value="WD40/YVTN_repeat-like_dom_sf"/>
</dbReference>
<dbReference type="AlphaFoldDB" id="A0AAN7MGX0"/>
<evidence type="ECO:0000256" key="1">
    <source>
        <dbReference type="ARBA" id="ARBA00004408"/>
    </source>
</evidence>
<dbReference type="EMBL" id="JAUNZN010000277">
    <property type="protein sequence ID" value="KAK4805124.1"/>
    <property type="molecule type" value="Genomic_DNA"/>
</dbReference>
<dbReference type="GO" id="GO:0015030">
    <property type="term" value="C:Cajal body"/>
    <property type="evidence" value="ECO:0007669"/>
    <property type="project" value="UniProtKB-SubCell"/>
</dbReference>
<reference evidence="7 8" key="1">
    <citation type="journal article" date="2023" name="J. Hered.">
        <title>Chromosome-level genome of the wood stork (Mycteria americana) provides insight into avian chromosome evolution.</title>
        <authorList>
            <person name="Flamio R. Jr."/>
            <person name="Ramstad K.M."/>
        </authorList>
    </citation>
    <scope>NUCLEOTIDE SEQUENCE [LARGE SCALE GENOMIC DNA]</scope>
    <source>
        <strain evidence="7">JAX WOST 10</strain>
    </source>
</reference>
<comment type="subunit">
    <text evidence="5">Component of the telomerase holoenzyme complex composed of one molecule of TERT, one molecule of WRAP53/TCAB1, two molecules of H/ACA ribonucleoprotein complex subunits DKC1, NOP10, NHP2 and GAR1, and a telomerase RNA template component (TERC). The telomerase holoenzyme complex is associated with TEP1, SMG6/EST1A and POT1. Interacts with the chaperonin-containing T-complex (TRiC) complex; which mediates the folding of WRAP53/TCAB1. Interacts with COIL. Interacts with SMN1. Interacts with RNF8. Interacts with histone H2AX.</text>
</comment>
<dbReference type="GO" id="GO:0003723">
    <property type="term" value="F:RNA binding"/>
    <property type="evidence" value="ECO:0007669"/>
    <property type="project" value="TreeGrafter"/>
</dbReference>
<dbReference type="InterPro" id="IPR051150">
    <property type="entry name" value="SWT21/TCAB1_mRNA_Telomere"/>
</dbReference>
<name>A0AAN7MGX0_MYCAM</name>
<keyword evidence="8" id="KW-1185">Reference proteome</keyword>
<dbReference type="Proteomes" id="UP001333110">
    <property type="component" value="Unassembled WGS sequence"/>
</dbReference>
<evidence type="ECO:0000256" key="6">
    <source>
        <dbReference type="SAM" id="MobiDB-lite"/>
    </source>
</evidence>
<proteinExistence type="inferred from homology"/>
<evidence type="ECO:0000313" key="8">
    <source>
        <dbReference type="Proteomes" id="UP001333110"/>
    </source>
</evidence>
<organism evidence="7 8">
    <name type="scientific">Mycteria americana</name>
    <name type="common">Wood stork</name>
    <dbReference type="NCBI Taxonomy" id="33587"/>
    <lineage>
        <taxon>Eukaryota</taxon>
        <taxon>Metazoa</taxon>
        <taxon>Chordata</taxon>
        <taxon>Craniata</taxon>
        <taxon>Vertebrata</taxon>
        <taxon>Euteleostomi</taxon>
        <taxon>Archelosauria</taxon>
        <taxon>Archosauria</taxon>
        <taxon>Dinosauria</taxon>
        <taxon>Saurischia</taxon>
        <taxon>Theropoda</taxon>
        <taxon>Coelurosauria</taxon>
        <taxon>Aves</taxon>
        <taxon>Neognathae</taxon>
        <taxon>Neoaves</taxon>
        <taxon>Aequornithes</taxon>
        <taxon>Ciconiiformes</taxon>
        <taxon>Ciconiidae</taxon>
        <taxon>Mycteria</taxon>
    </lineage>
</organism>
<comment type="similarity">
    <text evidence="2">Belongs to the TCAB1 family.</text>
</comment>
<dbReference type="SMART" id="SM00320">
    <property type="entry name" value="WD40"/>
    <property type="match status" value="4"/>
</dbReference>
<evidence type="ECO:0000256" key="2">
    <source>
        <dbReference type="ARBA" id="ARBA00038279"/>
    </source>
</evidence>
<dbReference type="PANTHER" id="PTHR13211:SF0">
    <property type="entry name" value="TELOMERASE CAJAL BODY PROTEIN 1"/>
    <property type="match status" value="1"/>
</dbReference>
<dbReference type="InterPro" id="IPR036322">
    <property type="entry name" value="WD40_repeat_dom_sf"/>
</dbReference>
<evidence type="ECO:0000313" key="7">
    <source>
        <dbReference type="EMBL" id="KAK4805124.1"/>
    </source>
</evidence>
<dbReference type="GO" id="GO:0030576">
    <property type="term" value="P:Cajal body organization"/>
    <property type="evidence" value="ECO:0007669"/>
    <property type="project" value="TreeGrafter"/>
</dbReference>